<evidence type="ECO:0000256" key="1">
    <source>
        <dbReference type="SAM" id="Coils"/>
    </source>
</evidence>
<feature type="coiled-coil region" evidence="1">
    <location>
        <begin position="159"/>
        <end position="214"/>
    </location>
</feature>
<dbReference type="PANTHER" id="PTHR35352">
    <property type="entry name" value="COILED-COIL DOMAIN-CONTAINING PROTEIN 150"/>
    <property type="match status" value="1"/>
</dbReference>
<organism evidence="2 3">
    <name type="scientific">Polypterus senegalus</name>
    <name type="common">Senegal bichir</name>
    <dbReference type="NCBI Taxonomy" id="55291"/>
    <lineage>
        <taxon>Eukaryota</taxon>
        <taxon>Metazoa</taxon>
        <taxon>Chordata</taxon>
        <taxon>Craniata</taxon>
        <taxon>Vertebrata</taxon>
        <taxon>Euteleostomi</taxon>
        <taxon>Actinopterygii</taxon>
        <taxon>Polypteriformes</taxon>
        <taxon>Polypteridae</taxon>
        <taxon>Polypterus</taxon>
    </lineage>
</organism>
<gene>
    <name evidence="2" type="primary">Ccdc150_1</name>
    <name evidence="2" type="ORF">GTO96_0001159</name>
</gene>
<reference evidence="2 3" key="1">
    <citation type="journal article" date="2021" name="Cell">
        <title>Tracing the genetic footprints of vertebrate landing in non-teleost ray-finned fishes.</title>
        <authorList>
            <person name="Bi X."/>
            <person name="Wang K."/>
            <person name="Yang L."/>
            <person name="Pan H."/>
            <person name="Jiang H."/>
            <person name="Wei Q."/>
            <person name="Fang M."/>
            <person name="Yu H."/>
            <person name="Zhu C."/>
            <person name="Cai Y."/>
            <person name="He Y."/>
            <person name="Gan X."/>
            <person name="Zeng H."/>
            <person name="Yu D."/>
            <person name="Zhu Y."/>
            <person name="Jiang H."/>
            <person name="Qiu Q."/>
            <person name="Yang H."/>
            <person name="Zhang Y.E."/>
            <person name="Wang W."/>
            <person name="Zhu M."/>
            <person name="He S."/>
            <person name="Zhang G."/>
        </authorList>
    </citation>
    <scope>NUCLEOTIDE SEQUENCE [LARGE SCALE GENOMIC DNA]</scope>
    <source>
        <strain evidence="2">Bchr_013</strain>
    </source>
</reference>
<feature type="coiled-coil region" evidence="1">
    <location>
        <begin position="251"/>
        <end position="418"/>
    </location>
</feature>
<feature type="non-terminal residue" evidence="2">
    <location>
        <position position="713"/>
    </location>
</feature>
<dbReference type="InterPro" id="IPR038807">
    <property type="entry name" value="CCDC150"/>
</dbReference>
<dbReference type="EMBL" id="JAATIS010004040">
    <property type="protein sequence ID" value="KAG2462632.1"/>
    <property type="molecule type" value="Genomic_DNA"/>
</dbReference>
<evidence type="ECO:0000313" key="2">
    <source>
        <dbReference type="EMBL" id="KAG2462632.1"/>
    </source>
</evidence>
<sequence>MALHKQKEENGQLLSEISCLRDTAEKVQALNDQLNTQCMELSAAVRSLAVENAKLLAEHQIALKEEQQRVSQRLQEQDLLLDAARASIQAELQGALSDKMELQKALDVLSKEHAHLLQTSEESERKMAQDFKLLESTVKRQQAELLEATHGWQNANVDLVGAKNTVNKLMEKKAEMEAELTKCRLELDSFRSSLEMQEKENGRLQDRMASLEQQQVSYLTYCFPIGQLAKHQVEQALDELTITKNKLAYDKGTLQAKVSQLQEEVQSLADVQVDRVHLQKKNAALEAKYKQAQVSMERKEEDFALAIRSRDEALREVRKLKSQVEAMEENEREKVALLQKQLGESKLDSGKVTSTLENVLASHSKVQQTVEKLQIEMGCKDAELVGLRKDRLQLQQKVQTLQEELTSLQSKLSAEEKRISSQMESMRLALEAMRGDNRQLAESLEQALLANGNMQSRLKRAQEELDGKDVQYQQLIQQRQQESEDSRKEAEVYAERLEVLRKQFGAEREAARKAMQREVAELKKVLHDATVKSAELSRANKELKEKTSDLEKVINNQKVRMKSQNVQIKSFMEKVEKANTNQDSERLKALTSNVDELDLTGLRMNDVFCKQAIEADLKLMESLKEKYQKKNYEQGQMIQKVLSEMACLQQEMQSLLKDQQDAERERRIQEDLQRQCQSLQEEVRQLMRAKQAAEQKLQEAGLESQQVEAHLVF</sequence>
<name>A0A8X7XAJ6_POLSE</name>
<proteinExistence type="predicted"/>
<protein>
    <submittedName>
        <fullName evidence="2">CC150 protein</fullName>
    </submittedName>
</protein>
<feature type="non-terminal residue" evidence="2">
    <location>
        <position position="1"/>
    </location>
</feature>
<feature type="coiled-coil region" evidence="1">
    <location>
        <begin position="17"/>
        <end position="44"/>
    </location>
</feature>
<dbReference type="Proteomes" id="UP000886611">
    <property type="component" value="Unassembled WGS sequence"/>
</dbReference>
<dbReference type="AlphaFoldDB" id="A0A8X7XAJ6"/>
<accession>A0A8X7XAJ6</accession>
<keyword evidence="3" id="KW-1185">Reference proteome</keyword>
<dbReference type="PANTHER" id="PTHR35352:SF1">
    <property type="entry name" value="COILED-COIL DOMAIN-CONTAINING PROTEIN 150"/>
    <property type="match status" value="1"/>
</dbReference>
<feature type="coiled-coil region" evidence="1">
    <location>
        <begin position="610"/>
        <end position="710"/>
    </location>
</feature>
<keyword evidence="1" id="KW-0175">Coiled coil</keyword>
<comment type="caution">
    <text evidence="2">The sequence shown here is derived from an EMBL/GenBank/DDBJ whole genome shotgun (WGS) entry which is preliminary data.</text>
</comment>
<feature type="coiled-coil region" evidence="1">
    <location>
        <begin position="444"/>
        <end position="560"/>
    </location>
</feature>
<evidence type="ECO:0000313" key="3">
    <source>
        <dbReference type="Proteomes" id="UP000886611"/>
    </source>
</evidence>